<accession>A0AAD1DWD5</accession>
<keyword evidence="1" id="KW-1133">Transmembrane helix</keyword>
<feature type="transmembrane region" description="Helical" evidence="1">
    <location>
        <begin position="22"/>
        <end position="46"/>
    </location>
</feature>
<keyword evidence="1" id="KW-0472">Membrane</keyword>
<dbReference type="EMBL" id="CP033930">
    <property type="protein sequence ID" value="AZB19750.1"/>
    <property type="molecule type" value="Genomic_DNA"/>
</dbReference>
<name>A0AAD1DWD5_CHRID</name>
<feature type="transmembrane region" description="Helical" evidence="1">
    <location>
        <begin position="205"/>
        <end position="227"/>
    </location>
</feature>
<reference evidence="2 3" key="1">
    <citation type="submission" date="2018-11" db="EMBL/GenBank/DDBJ databases">
        <title>Proposal to divide the Flavobacteriaceae and reorganize its genera based on Amino Acid Identity values calculated from whole genome sequences.</title>
        <authorList>
            <person name="Nicholson A.C."/>
            <person name="Gulvik C.A."/>
            <person name="Whitney A.M."/>
            <person name="Humrighouse B.W."/>
            <person name="Bell M."/>
            <person name="Holmes B."/>
            <person name="Steigerwalt A.G."/>
            <person name="Villarma A."/>
            <person name="Sheth M."/>
            <person name="Batra D."/>
            <person name="Pryor J."/>
            <person name="Bernardet J.-F."/>
            <person name="Hugo C."/>
            <person name="Kampfer P."/>
            <person name="Newman J."/>
            <person name="McQuiston J.R."/>
        </authorList>
    </citation>
    <scope>NUCLEOTIDE SEQUENCE [LARGE SCALE GENOMIC DNA]</scope>
    <source>
        <strain evidence="2 3">H5559</strain>
    </source>
</reference>
<evidence type="ECO:0000256" key="1">
    <source>
        <dbReference type="SAM" id="Phobius"/>
    </source>
</evidence>
<gene>
    <name evidence="2" type="ORF">EG352_19205</name>
</gene>
<protein>
    <submittedName>
        <fullName evidence="2">Uncharacterized protein</fullName>
    </submittedName>
</protein>
<evidence type="ECO:0000313" key="3">
    <source>
        <dbReference type="Proteomes" id="UP000269015"/>
    </source>
</evidence>
<dbReference type="RefSeq" id="WP_061084843.1">
    <property type="nucleotide sequence ID" value="NZ_CP023968.1"/>
</dbReference>
<evidence type="ECO:0000313" key="2">
    <source>
        <dbReference type="EMBL" id="AZB19750.1"/>
    </source>
</evidence>
<proteinExistence type="predicted"/>
<sequence>MQEYVEKEFLPLESKPWWIITWLIRIFCPIFLLVAIVMFLVFPFLLAKNVTAFIILALVYYPALIYIGYRLFRQGKKASAERVTKILVDDEGLHYYKINGSKEEILYSQIQGWSLADVYDVGVAQKVKTWFLKLRYDDDVVEVDFGKIDPGFSYYTGNKRALRRKFIQGIVHFRPDLRVDPFVFDAFYINPENFRFNALQYWKSVLGTVALMLGLIMVFTLLVIWLVK</sequence>
<dbReference type="Proteomes" id="UP000269015">
    <property type="component" value="Chromosome"/>
</dbReference>
<dbReference type="AlphaFoldDB" id="A0AAD1DWD5"/>
<feature type="transmembrane region" description="Helical" evidence="1">
    <location>
        <begin position="52"/>
        <end position="72"/>
    </location>
</feature>
<organism evidence="2 3">
    <name type="scientific">Chryseobacterium indologenes</name>
    <name type="common">Flavobacterium indologenes</name>
    <dbReference type="NCBI Taxonomy" id="253"/>
    <lineage>
        <taxon>Bacteria</taxon>
        <taxon>Pseudomonadati</taxon>
        <taxon>Bacteroidota</taxon>
        <taxon>Flavobacteriia</taxon>
        <taxon>Flavobacteriales</taxon>
        <taxon>Weeksellaceae</taxon>
        <taxon>Chryseobacterium group</taxon>
        <taxon>Chryseobacterium</taxon>
    </lineage>
</organism>
<keyword evidence="1" id="KW-0812">Transmembrane</keyword>